<keyword evidence="1" id="KW-1133">Transmembrane helix</keyword>
<organism evidence="2 3">
    <name type="scientific">Saccharopolyspora ipomoeae</name>
    <dbReference type="NCBI Taxonomy" id="3042027"/>
    <lineage>
        <taxon>Bacteria</taxon>
        <taxon>Bacillati</taxon>
        <taxon>Actinomycetota</taxon>
        <taxon>Actinomycetes</taxon>
        <taxon>Pseudonocardiales</taxon>
        <taxon>Pseudonocardiaceae</taxon>
        <taxon>Saccharopolyspora</taxon>
    </lineage>
</organism>
<feature type="transmembrane region" description="Helical" evidence="1">
    <location>
        <begin position="6"/>
        <end position="28"/>
    </location>
</feature>
<gene>
    <name evidence="2" type="ORF">QFW96_02185</name>
</gene>
<name>A0ABT6PHC0_9PSEU</name>
<proteinExistence type="predicted"/>
<sequence>MPIPVPAQTALISAFTAGIITLVIEYAAKPRLEARKDRIVEHQRAHREMLSRLLGLTKDLMPVITLSFPGPGWEMAKAALDANREQCNQLYNEFVKFQESLGKRQQKTVATLLLSVPTRVKTLDFIVFMYESSGIIDEEKKRLGPGEKLPMAPTIEGLVYAMIEDIAAAYTALQLSRARPWSYHFRLRHLIRRHEEVQQGLLGHQPPTVNDQAAASS</sequence>
<keyword evidence="3" id="KW-1185">Reference proteome</keyword>
<protein>
    <recommendedName>
        <fullName evidence="4">DUF4760 domain-containing protein</fullName>
    </recommendedName>
</protein>
<evidence type="ECO:0000256" key="1">
    <source>
        <dbReference type="SAM" id="Phobius"/>
    </source>
</evidence>
<evidence type="ECO:0000313" key="3">
    <source>
        <dbReference type="Proteomes" id="UP001237595"/>
    </source>
</evidence>
<dbReference type="RefSeq" id="WP_281453759.1">
    <property type="nucleotide sequence ID" value="NZ_JASAOF010000001.1"/>
</dbReference>
<evidence type="ECO:0008006" key="4">
    <source>
        <dbReference type="Google" id="ProtNLM"/>
    </source>
</evidence>
<comment type="caution">
    <text evidence="2">The sequence shown here is derived from an EMBL/GenBank/DDBJ whole genome shotgun (WGS) entry which is preliminary data.</text>
</comment>
<dbReference type="EMBL" id="JASAOF010000001">
    <property type="protein sequence ID" value="MDI2027396.1"/>
    <property type="molecule type" value="Genomic_DNA"/>
</dbReference>
<keyword evidence="1" id="KW-0472">Membrane</keyword>
<reference evidence="2 3" key="1">
    <citation type="submission" date="2023-04" db="EMBL/GenBank/DDBJ databases">
        <title>Draft genome sequence of Saccharopolyspora sp. TS4A08 isolated from sweet potato rhizospheric soil.</title>
        <authorList>
            <person name="Suksaard P."/>
            <person name="Duangmal K."/>
        </authorList>
    </citation>
    <scope>NUCLEOTIDE SEQUENCE [LARGE SCALE GENOMIC DNA]</scope>
    <source>
        <strain evidence="2 3">TS4A08</strain>
    </source>
</reference>
<accession>A0ABT6PHC0</accession>
<keyword evidence="1" id="KW-0812">Transmembrane</keyword>
<dbReference type="Proteomes" id="UP001237595">
    <property type="component" value="Unassembled WGS sequence"/>
</dbReference>
<evidence type="ECO:0000313" key="2">
    <source>
        <dbReference type="EMBL" id="MDI2027396.1"/>
    </source>
</evidence>